<comment type="caution">
    <text evidence="1">The sequence shown here is derived from an EMBL/GenBank/DDBJ whole genome shotgun (WGS) entry which is preliminary data.</text>
</comment>
<evidence type="ECO:0000313" key="2">
    <source>
        <dbReference type="Proteomes" id="UP000324222"/>
    </source>
</evidence>
<keyword evidence="2" id="KW-1185">Reference proteome</keyword>
<dbReference type="AlphaFoldDB" id="A0A5B7I348"/>
<name>A0A5B7I348_PORTR</name>
<sequence length="113" mass="12381">MTRTIRYPSLLISRNHLFVIYNSVALRTYHPSPSFTSSLTWLAGVVGGEESSVLSVVNHRTLSSRTLNSQSIAIRSPLAPQSPTAISSTSIPLFYSPSTPTLPPLLRLPYQVL</sequence>
<protein>
    <submittedName>
        <fullName evidence="1">Uncharacterized protein</fullName>
    </submittedName>
</protein>
<gene>
    <name evidence="1" type="ORF">E2C01_069734</name>
</gene>
<dbReference type="EMBL" id="VSRR010040936">
    <property type="protein sequence ID" value="MPC75348.1"/>
    <property type="molecule type" value="Genomic_DNA"/>
</dbReference>
<organism evidence="1 2">
    <name type="scientific">Portunus trituberculatus</name>
    <name type="common">Swimming crab</name>
    <name type="synonym">Neptunus trituberculatus</name>
    <dbReference type="NCBI Taxonomy" id="210409"/>
    <lineage>
        <taxon>Eukaryota</taxon>
        <taxon>Metazoa</taxon>
        <taxon>Ecdysozoa</taxon>
        <taxon>Arthropoda</taxon>
        <taxon>Crustacea</taxon>
        <taxon>Multicrustacea</taxon>
        <taxon>Malacostraca</taxon>
        <taxon>Eumalacostraca</taxon>
        <taxon>Eucarida</taxon>
        <taxon>Decapoda</taxon>
        <taxon>Pleocyemata</taxon>
        <taxon>Brachyura</taxon>
        <taxon>Eubrachyura</taxon>
        <taxon>Portunoidea</taxon>
        <taxon>Portunidae</taxon>
        <taxon>Portuninae</taxon>
        <taxon>Portunus</taxon>
    </lineage>
</organism>
<evidence type="ECO:0000313" key="1">
    <source>
        <dbReference type="EMBL" id="MPC75348.1"/>
    </source>
</evidence>
<proteinExistence type="predicted"/>
<dbReference type="Proteomes" id="UP000324222">
    <property type="component" value="Unassembled WGS sequence"/>
</dbReference>
<accession>A0A5B7I348</accession>
<reference evidence="1 2" key="1">
    <citation type="submission" date="2019-05" db="EMBL/GenBank/DDBJ databases">
        <title>Another draft genome of Portunus trituberculatus and its Hox gene families provides insights of decapod evolution.</title>
        <authorList>
            <person name="Jeong J.-H."/>
            <person name="Song I."/>
            <person name="Kim S."/>
            <person name="Choi T."/>
            <person name="Kim D."/>
            <person name="Ryu S."/>
            <person name="Kim W."/>
        </authorList>
    </citation>
    <scope>NUCLEOTIDE SEQUENCE [LARGE SCALE GENOMIC DNA]</scope>
    <source>
        <tissue evidence="1">Muscle</tissue>
    </source>
</reference>